<dbReference type="AlphaFoldDB" id="A0AAN8XJB1"/>
<dbReference type="InterPro" id="IPR016177">
    <property type="entry name" value="DNA-bd_dom_sf"/>
</dbReference>
<dbReference type="Proteomes" id="UP001381693">
    <property type="component" value="Unassembled WGS sequence"/>
</dbReference>
<evidence type="ECO:0000256" key="1">
    <source>
        <dbReference type="SAM" id="MobiDB-lite"/>
    </source>
</evidence>
<sequence length="602" mass="66015">MLDSETSPTPSLKKAASSVKRSPVWLGPYFKKKRPSRHNQATTFDAEKCLLAFERGWKRQLVYRAIVDEMKGKHRADIYYTTPDGKRLRSKVEIEDYLLRKGIADLTMDNFSFAKEPVGGTEEQETIRHATKLGLMAGIPATSEVKMGRSCAEPNLPSPKKIKISRISNMPKVSEDISLRKILPKSSAKVPVSSVSPDLAVSSSQVKTYARPSVSTQAVFSQTIPTSYSKSLQKPAVPKHHVMYTTKLCESEGPPTRILTPMLSDKARQQAFHCTGLCPLGENTVPSLQCLKCLCLFHAKCTKMPSPVVDIITTGGAKFLCPNCYKEQREKLASRVYTAPFSHEPLTVDPSSSSESDSDDDVAYAGDMDYPASYTRVNLHPSVIPTPPTSPKEVDLFDRTDKQNQQNSQAKYIQGSSLQSSIANYQALGFVNPAEGLQTNASPEMILQSILPNASQPSTSSNNLLGIPGGQILQIQAPGTNSPRYILVRPTQSNVNVPGGISMQSPRALYFPTMAGQIPLMLPPTVLPPAQPIRSYAPSVQPQLQNISNTQAQLYNSCGYSFPQHKSIPSTGFPLPSTQVQKKASSSSQPKVFFYFASKFKY</sequence>
<evidence type="ECO:0000259" key="2">
    <source>
        <dbReference type="PROSITE" id="PS50982"/>
    </source>
</evidence>
<dbReference type="EMBL" id="JAXCGZ010002500">
    <property type="protein sequence ID" value="KAK7083831.1"/>
    <property type="molecule type" value="Genomic_DNA"/>
</dbReference>
<keyword evidence="4" id="KW-1185">Reference proteome</keyword>
<dbReference type="InterPro" id="IPR001739">
    <property type="entry name" value="Methyl_CpG_DNA-bd"/>
</dbReference>
<name>A0AAN8XJB1_HALRR</name>
<feature type="domain" description="MBD" evidence="2">
    <location>
        <begin position="43"/>
        <end position="118"/>
    </location>
</feature>
<evidence type="ECO:0000313" key="3">
    <source>
        <dbReference type="EMBL" id="KAK7083831.1"/>
    </source>
</evidence>
<accession>A0AAN8XJB1</accession>
<dbReference type="SUPFAM" id="SSF57903">
    <property type="entry name" value="FYVE/PHD zinc finger"/>
    <property type="match status" value="1"/>
</dbReference>
<dbReference type="GO" id="GO:0003677">
    <property type="term" value="F:DNA binding"/>
    <property type="evidence" value="ECO:0007669"/>
    <property type="project" value="InterPro"/>
</dbReference>
<dbReference type="InterPro" id="IPR011011">
    <property type="entry name" value="Znf_FYVE_PHD"/>
</dbReference>
<protein>
    <recommendedName>
        <fullName evidence="2">MBD domain-containing protein</fullName>
    </recommendedName>
</protein>
<comment type="caution">
    <text evidence="3">The sequence shown here is derived from an EMBL/GenBank/DDBJ whole genome shotgun (WGS) entry which is preliminary data.</text>
</comment>
<dbReference type="SUPFAM" id="SSF54171">
    <property type="entry name" value="DNA-binding domain"/>
    <property type="match status" value="1"/>
</dbReference>
<gene>
    <name evidence="3" type="ORF">SK128_013095</name>
</gene>
<feature type="region of interest" description="Disordered" evidence="1">
    <location>
        <begin position="343"/>
        <end position="365"/>
    </location>
</feature>
<dbReference type="CDD" id="cd00122">
    <property type="entry name" value="MBD"/>
    <property type="match status" value="1"/>
</dbReference>
<dbReference type="Gene3D" id="3.30.890.10">
    <property type="entry name" value="Methyl-cpg-binding Protein 2, Chain A"/>
    <property type="match status" value="1"/>
</dbReference>
<organism evidence="3 4">
    <name type="scientific">Halocaridina rubra</name>
    <name type="common">Hawaiian red shrimp</name>
    <dbReference type="NCBI Taxonomy" id="373956"/>
    <lineage>
        <taxon>Eukaryota</taxon>
        <taxon>Metazoa</taxon>
        <taxon>Ecdysozoa</taxon>
        <taxon>Arthropoda</taxon>
        <taxon>Crustacea</taxon>
        <taxon>Multicrustacea</taxon>
        <taxon>Malacostraca</taxon>
        <taxon>Eumalacostraca</taxon>
        <taxon>Eucarida</taxon>
        <taxon>Decapoda</taxon>
        <taxon>Pleocyemata</taxon>
        <taxon>Caridea</taxon>
        <taxon>Atyoidea</taxon>
        <taxon>Atyidae</taxon>
        <taxon>Halocaridina</taxon>
    </lineage>
</organism>
<evidence type="ECO:0000313" key="4">
    <source>
        <dbReference type="Proteomes" id="UP001381693"/>
    </source>
</evidence>
<dbReference type="InterPro" id="IPR013083">
    <property type="entry name" value="Znf_RING/FYVE/PHD"/>
</dbReference>
<proteinExistence type="predicted"/>
<dbReference type="Pfam" id="PF01429">
    <property type="entry name" value="MBD"/>
    <property type="match status" value="1"/>
</dbReference>
<dbReference type="PROSITE" id="PS50982">
    <property type="entry name" value="MBD"/>
    <property type="match status" value="1"/>
</dbReference>
<dbReference type="SMART" id="SM00391">
    <property type="entry name" value="MBD"/>
    <property type="match status" value="1"/>
</dbReference>
<dbReference type="Gene3D" id="3.30.40.10">
    <property type="entry name" value="Zinc/RING finger domain, C3HC4 (zinc finger)"/>
    <property type="match status" value="1"/>
</dbReference>
<reference evidence="3 4" key="1">
    <citation type="submission" date="2023-11" db="EMBL/GenBank/DDBJ databases">
        <title>Halocaridina rubra genome assembly.</title>
        <authorList>
            <person name="Smith C."/>
        </authorList>
    </citation>
    <scope>NUCLEOTIDE SEQUENCE [LARGE SCALE GENOMIC DNA]</scope>
    <source>
        <strain evidence="3">EP-1</strain>
        <tissue evidence="3">Whole</tissue>
    </source>
</reference>